<gene>
    <name evidence="5" type="ORF">CTER_3943</name>
</gene>
<dbReference type="Gene3D" id="2.60.40.1220">
    <property type="match status" value="4"/>
</dbReference>
<accession>S0FPI7</accession>
<keyword evidence="2" id="KW-0677">Repeat</keyword>
<dbReference type="Proteomes" id="UP000014155">
    <property type="component" value="Unassembled WGS sequence"/>
</dbReference>
<evidence type="ECO:0000259" key="4">
    <source>
        <dbReference type="PROSITE" id="PS51272"/>
    </source>
</evidence>
<feature type="domain" description="SLH" evidence="4">
    <location>
        <begin position="91"/>
        <end position="154"/>
    </location>
</feature>
<keyword evidence="6" id="KW-1185">Reference proteome</keyword>
<dbReference type="InterPro" id="IPR014755">
    <property type="entry name" value="Cu-Rt/internalin_Ig-like"/>
</dbReference>
<evidence type="ECO:0000256" key="3">
    <source>
        <dbReference type="SAM" id="SignalP"/>
    </source>
</evidence>
<protein>
    <submittedName>
        <fullName evidence="5">S-layer domain-containing protein</fullName>
    </submittedName>
</protein>
<dbReference type="STRING" id="1195236.CTER_3943"/>
<dbReference type="PROSITE" id="PS51272">
    <property type="entry name" value="SLH"/>
    <property type="match status" value="1"/>
</dbReference>
<organism evidence="5 6">
    <name type="scientific">Ruminiclostridium cellobioparum subsp. termitidis CT1112</name>
    <dbReference type="NCBI Taxonomy" id="1195236"/>
    <lineage>
        <taxon>Bacteria</taxon>
        <taxon>Bacillati</taxon>
        <taxon>Bacillota</taxon>
        <taxon>Clostridia</taxon>
        <taxon>Eubacteriales</taxon>
        <taxon>Oscillospiraceae</taxon>
        <taxon>Ruminiclostridium</taxon>
    </lineage>
</organism>
<dbReference type="Pfam" id="PF00395">
    <property type="entry name" value="SLH"/>
    <property type="match status" value="1"/>
</dbReference>
<sequence>MYKRRILAFIIICCCLISIFAVTGVMAESTTQEYISENDMASRLNQLGMITGNEKGDYMLQSKLKRSEATQFLVNLIGKNKYVKDNKDTYSTTSFNDVKKTDWFAPSVGYCERSGIITVNDTATFRPKDYVSEKEFLGMTLKALGYTTEDFSWSTVFQKAYEAGLVSDPSYQSKTDDNSDFKRGNVVRVMYTALGLQPKSENMSLIQKMVNEDIITYETASASKILKDEEISKIVEIKPLNEQKIKVIFNEKMGNINAESIQINDISNGNILSVNGVSQTDTELIIKTSTQVAARKYSIEIKKLVDYEGNTISKVSGQFSGFTVVEVVSDLFKISKIEQKNGDEVNVYFTHPVNDNAANPLYYEIYENDSPFVSSSPSDTLIKVLPNSEGVTISLKGKKFTADQEYSIKVSSELISAFGVTFVPQTELDTFIAKDIQQSTGFAIGQVICLTRNTIQVDFTMDVDPNMAEQIYMYNVTDSSNKPIQVKAAQMIAKPGRSVLLSLGSSLDPTKSYNLMVNLMSDVNHQYTINTKSYSFVGDTAGMIEFQVFGVVPVDTSSVDVTFSKPLSEKALSDVSNFTVLDTKNSSFKLNPIKAVVASEDSCTIRLFFQNDRKLQPNITYTLRMSSKITDYTGYSLTGQSDYTFDSYNISDANMSMEKAVKISRDTIKVVFSREIAMDTPNILTGNYSVEYYDNGALVKKVPIAITYIDSKVIVLKFDYLPEGVDYTFNYKQLKDIGGEVYSDSQSNTIKVTVAK</sequence>
<feature type="chain" id="PRO_5004486627" evidence="3">
    <location>
        <begin position="28"/>
        <end position="756"/>
    </location>
</feature>
<dbReference type="Pfam" id="PF13205">
    <property type="entry name" value="Big_5"/>
    <property type="match status" value="1"/>
</dbReference>
<evidence type="ECO:0000256" key="1">
    <source>
        <dbReference type="ARBA" id="ARBA00022729"/>
    </source>
</evidence>
<evidence type="ECO:0000313" key="6">
    <source>
        <dbReference type="Proteomes" id="UP000014155"/>
    </source>
</evidence>
<reference evidence="5 6" key="1">
    <citation type="journal article" date="2013" name="Genome Announc.">
        <title>Draft Genome Sequence of the Cellulolytic, Mesophilic, Anaerobic Bacterium Clostridium termitidis Strain CT1112 (DSM 5398).</title>
        <authorList>
            <person name="Lal S."/>
            <person name="Ramachandran U."/>
            <person name="Zhang X."/>
            <person name="Munir R."/>
            <person name="Sparling R."/>
            <person name="Levin D.B."/>
        </authorList>
    </citation>
    <scope>NUCLEOTIDE SEQUENCE [LARGE SCALE GENOMIC DNA]</scope>
    <source>
        <strain evidence="5 6">CT1112</strain>
    </source>
</reference>
<feature type="signal peptide" evidence="3">
    <location>
        <begin position="1"/>
        <end position="27"/>
    </location>
</feature>
<proteinExistence type="predicted"/>
<evidence type="ECO:0000313" key="5">
    <source>
        <dbReference type="EMBL" id="EMS70363.1"/>
    </source>
</evidence>
<dbReference type="InterPro" id="IPR001119">
    <property type="entry name" value="SLH_dom"/>
</dbReference>
<keyword evidence="1 3" id="KW-0732">Signal</keyword>
<dbReference type="EMBL" id="AORV01000056">
    <property type="protein sequence ID" value="EMS70363.1"/>
    <property type="molecule type" value="Genomic_DNA"/>
</dbReference>
<dbReference type="InterPro" id="IPR032812">
    <property type="entry name" value="SbsA_Ig"/>
</dbReference>
<name>S0FPI7_RUMCE</name>
<evidence type="ECO:0000256" key="2">
    <source>
        <dbReference type="ARBA" id="ARBA00022737"/>
    </source>
</evidence>
<dbReference type="RefSeq" id="WP_004628625.1">
    <property type="nucleotide sequence ID" value="NZ_AORV01000056.1"/>
</dbReference>
<comment type="caution">
    <text evidence="5">The sequence shown here is derived from an EMBL/GenBank/DDBJ whole genome shotgun (WGS) entry which is preliminary data.</text>
</comment>
<dbReference type="PATRIC" id="fig|1195236.3.peg.4154"/>
<dbReference type="AlphaFoldDB" id="S0FPI7"/>